<dbReference type="AlphaFoldDB" id="A0A8J2TLP5"/>
<evidence type="ECO:0000313" key="4">
    <source>
        <dbReference type="EMBL" id="GFZ79794.1"/>
    </source>
</evidence>
<keyword evidence="1" id="KW-0489">Methyltransferase</keyword>
<dbReference type="RefSeq" id="WP_188392396.1">
    <property type="nucleotide sequence ID" value="NZ_BMEV01000039.1"/>
</dbReference>
<dbReference type="PANTHER" id="PTHR47816">
    <property type="entry name" value="RIBOSOMAL RNA SMALL SUBUNIT METHYLTRANSFERASE C"/>
    <property type="match status" value="1"/>
</dbReference>
<reference evidence="4" key="2">
    <citation type="submission" date="2020-09" db="EMBL/GenBank/DDBJ databases">
        <authorList>
            <person name="Sun Q."/>
            <person name="Zhou Y."/>
        </authorList>
    </citation>
    <scope>NUCLEOTIDE SEQUENCE</scope>
    <source>
        <strain evidence="4">CGMCC 1.12360</strain>
    </source>
</reference>
<name>A0A8J2TLP5_9BACI</name>
<proteinExistence type="predicted"/>
<accession>A0A8J2TLP5</accession>
<dbReference type="PANTHER" id="PTHR47816:SF4">
    <property type="entry name" value="RIBOSOMAL RNA SMALL SUBUNIT METHYLTRANSFERASE C"/>
    <property type="match status" value="1"/>
</dbReference>
<dbReference type="Proteomes" id="UP000602050">
    <property type="component" value="Unassembled WGS sequence"/>
</dbReference>
<sequence length="200" mass="22475">MSEHYYSENPQSKSSPKTWDYRLRDHLFSFTSDLGVFSKNEVDFGSRLLIEKFEEPAVRGDILDLGCGYGPIGLSLAKSYPDRRVTMADVNDRALILAKENAKQNNIDNVEILKSDGFSNLGGRRFAAVVTNPPIRAGKKVYYPWFDKAQEALLEGGELWAVIQKKQGAPSLKTKLMEVFGNAEIAARDKGYYVFLARKV</sequence>
<evidence type="ECO:0000313" key="5">
    <source>
        <dbReference type="Proteomes" id="UP000602050"/>
    </source>
</evidence>
<evidence type="ECO:0000256" key="1">
    <source>
        <dbReference type="ARBA" id="ARBA00022603"/>
    </source>
</evidence>
<gene>
    <name evidence="4" type="primary">ybxB</name>
    <name evidence="4" type="ORF">GCM10010978_21360</name>
</gene>
<evidence type="ECO:0000256" key="2">
    <source>
        <dbReference type="ARBA" id="ARBA00022679"/>
    </source>
</evidence>
<dbReference type="SUPFAM" id="SSF53335">
    <property type="entry name" value="S-adenosyl-L-methionine-dependent methyltransferases"/>
    <property type="match status" value="1"/>
</dbReference>
<dbReference type="InterPro" id="IPR029063">
    <property type="entry name" value="SAM-dependent_MTases_sf"/>
</dbReference>
<dbReference type="InterPro" id="IPR007848">
    <property type="entry name" value="Small_mtfrase_dom"/>
</dbReference>
<keyword evidence="2" id="KW-0808">Transferase</keyword>
<dbReference type="Pfam" id="PF05175">
    <property type="entry name" value="MTS"/>
    <property type="match status" value="1"/>
</dbReference>
<keyword evidence="5" id="KW-1185">Reference proteome</keyword>
<feature type="domain" description="Methyltransferase small" evidence="3">
    <location>
        <begin position="29"/>
        <end position="195"/>
    </location>
</feature>
<evidence type="ECO:0000259" key="3">
    <source>
        <dbReference type="Pfam" id="PF05175"/>
    </source>
</evidence>
<organism evidence="4 5">
    <name type="scientific">Compostibacillus humi</name>
    <dbReference type="NCBI Taxonomy" id="1245525"/>
    <lineage>
        <taxon>Bacteria</taxon>
        <taxon>Bacillati</taxon>
        <taxon>Bacillota</taxon>
        <taxon>Bacilli</taxon>
        <taxon>Bacillales</taxon>
        <taxon>Bacillaceae</taxon>
        <taxon>Compostibacillus</taxon>
    </lineage>
</organism>
<dbReference type="EMBL" id="BMEV01000039">
    <property type="protein sequence ID" value="GFZ79794.1"/>
    <property type="molecule type" value="Genomic_DNA"/>
</dbReference>
<protein>
    <recommendedName>
        <fullName evidence="3">Methyltransferase small domain-containing protein</fullName>
    </recommendedName>
</protein>
<dbReference type="CDD" id="cd02440">
    <property type="entry name" value="AdoMet_MTases"/>
    <property type="match status" value="1"/>
</dbReference>
<dbReference type="Gene3D" id="3.40.50.150">
    <property type="entry name" value="Vaccinia Virus protein VP39"/>
    <property type="match status" value="1"/>
</dbReference>
<comment type="caution">
    <text evidence="4">The sequence shown here is derived from an EMBL/GenBank/DDBJ whole genome shotgun (WGS) entry which is preliminary data.</text>
</comment>
<dbReference type="GO" id="GO:0008757">
    <property type="term" value="F:S-adenosylmethionine-dependent methyltransferase activity"/>
    <property type="evidence" value="ECO:0007669"/>
    <property type="project" value="InterPro"/>
</dbReference>
<dbReference type="GO" id="GO:0032259">
    <property type="term" value="P:methylation"/>
    <property type="evidence" value="ECO:0007669"/>
    <property type="project" value="UniProtKB-KW"/>
</dbReference>
<reference evidence="4" key="1">
    <citation type="journal article" date="2014" name="Int. J. Syst. Evol. Microbiol.">
        <title>Complete genome sequence of Corynebacterium casei LMG S-19264T (=DSM 44701T), isolated from a smear-ripened cheese.</title>
        <authorList>
            <consortium name="US DOE Joint Genome Institute (JGI-PGF)"/>
            <person name="Walter F."/>
            <person name="Albersmeier A."/>
            <person name="Kalinowski J."/>
            <person name="Ruckert C."/>
        </authorList>
    </citation>
    <scope>NUCLEOTIDE SEQUENCE</scope>
    <source>
        <strain evidence="4">CGMCC 1.12360</strain>
    </source>
</reference>
<dbReference type="InterPro" id="IPR046977">
    <property type="entry name" value="RsmC/RlmG"/>
</dbReference>